<proteinExistence type="predicted"/>
<dbReference type="Proteomes" id="UP000008229">
    <property type="component" value="Chromosome"/>
</dbReference>
<dbReference type="InterPro" id="IPR021607">
    <property type="entry name" value="DUF3224"/>
</dbReference>
<dbReference type="RefSeq" id="WP_012932748.1">
    <property type="nucleotide sequence ID" value="NC_013739.1"/>
</dbReference>
<protein>
    <recommendedName>
        <fullName evidence="3">DUF3224 domain-containing protein</fullName>
    </recommendedName>
</protein>
<dbReference type="OrthoDB" id="882224at2"/>
<dbReference type="Gene3D" id="2.40.350.10">
    <property type="entry name" value="SO1590-like"/>
    <property type="match status" value="1"/>
</dbReference>
<name>D3FEM3_CONWI</name>
<sequence>MTDIAFEITRWEESSYGEEDALYERRPDGPVLARVQMAKRYTGELVGDSVGEVQTCGQEGYLATERIAGTLAGRAGTFVLQHGATHDAAGEPIQFGWIVPDSATGELAGLRGEALISHGELRLAWELPAASGG</sequence>
<dbReference type="AlphaFoldDB" id="D3FEM3"/>
<reference evidence="1 2" key="1">
    <citation type="journal article" date="2010" name="Stand. Genomic Sci.">
        <title>Complete genome sequence of Conexibacter woesei type strain (ID131577).</title>
        <authorList>
            <person name="Pukall R."/>
            <person name="Lapidus A."/>
            <person name="Glavina Del Rio T."/>
            <person name="Copeland A."/>
            <person name="Tice H."/>
            <person name="Cheng J.-F."/>
            <person name="Lucas S."/>
            <person name="Chen F."/>
            <person name="Nolan M."/>
            <person name="Bruce D."/>
            <person name="Goodwin L."/>
            <person name="Pitluck S."/>
            <person name="Mavromatis K."/>
            <person name="Ivanova N."/>
            <person name="Ovchinnikova G."/>
            <person name="Pati A."/>
            <person name="Chen A."/>
            <person name="Palaniappan K."/>
            <person name="Land M."/>
            <person name="Hauser L."/>
            <person name="Chang Y.-J."/>
            <person name="Jeffries C.D."/>
            <person name="Chain P."/>
            <person name="Meincke L."/>
            <person name="Sims D."/>
            <person name="Brettin T."/>
            <person name="Detter J.C."/>
            <person name="Rohde M."/>
            <person name="Goeker M."/>
            <person name="Bristow J."/>
            <person name="Eisen J.A."/>
            <person name="Markowitz V."/>
            <person name="Kyrpides N.C."/>
            <person name="Klenk H.-P."/>
            <person name="Hugenholtz P."/>
        </authorList>
    </citation>
    <scope>NUCLEOTIDE SEQUENCE [LARGE SCALE GENOMIC DNA]</scope>
    <source>
        <strain evidence="2">DSM 14684 / CIP 108061 / JCM 11494 / NBRC 100937 / ID131577</strain>
    </source>
</reference>
<dbReference type="SUPFAM" id="SSF159238">
    <property type="entry name" value="SO1590-like"/>
    <property type="match status" value="1"/>
</dbReference>
<dbReference type="InterPro" id="IPR023159">
    <property type="entry name" value="SO1590-like_sf"/>
</dbReference>
<evidence type="ECO:0000313" key="2">
    <source>
        <dbReference type="Proteomes" id="UP000008229"/>
    </source>
</evidence>
<dbReference type="HOGENOM" id="CLU_111671_1_1_11"/>
<reference evidence="2" key="2">
    <citation type="submission" date="2010-01" db="EMBL/GenBank/DDBJ databases">
        <title>The complete genome of Conexibacter woesei DSM 14684.</title>
        <authorList>
            <consortium name="US DOE Joint Genome Institute (JGI-PGF)"/>
            <person name="Lucas S."/>
            <person name="Copeland A."/>
            <person name="Lapidus A."/>
            <person name="Glavina del Rio T."/>
            <person name="Dalin E."/>
            <person name="Tice H."/>
            <person name="Bruce D."/>
            <person name="Goodwin L."/>
            <person name="Pitluck S."/>
            <person name="Kyrpides N."/>
            <person name="Mavromatis K."/>
            <person name="Ivanova N."/>
            <person name="Mikhailova N."/>
            <person name="Chertkov O."/>
            <person name="Brettin T."/>
            <person name="Detter J.C."/>
            <person name="Han C."/>
            <person name="Larimer F."/>
            <person name="Land M."/>
            <person name="Hauser L."/>
            <person name="Markowitz V."/>
            <person name="Cheng J.-F."/>
            <person name="Hugenholtz P."/>
            <person name="Woyke T."/>
            <person name="Wu D."/>
            <person name="Pukall R."/>
            <person name="Steenblock K."/>
            <person name="Schneider S."/>
            <person name="Klenk H.-P."/>
            <person name="Eisen J.A."/>
        </authorList>
    </citation>
    <scope>NUCLEOTIDE SEQUENCE [LARGE SCALE GENOMIC DNA]</scope>
    <source>
        <strain evidence="2">DSM 14684 / CIP 108061 / JCM 11494 / NBRC 100937 / ID131577</strain>
    </source>
</reference>
<keyword evidence="2" id="KW-1185">Reference proteome</keyword>
<dbReference type="KEGG" id="cwo:Cwoe_1268"/>
<accession>D3FEM3</accession>
<dbReference type="EMBL" id="CP001854">
    <property type="protein sequence ID" value="ADB49697.1"/>
    <property type="molecule type" value="Genomic_DNA"/>
</dbReference>
<organism evidence="1 2">
    <name type="scientific">Conexibacter woesei (strain DSM 14684 / CCUG 47730 / CIP 108061 / JCM 11494 / NBRC 100937 / ID131577)</name>
    <dbReference type="NCBI Taxonomy" id="469383"/>
    <lineage>
        <taxon>Bacteria</taxon>
        <taxon>Bacillati</taxon>
        <taxon>Actinomycetota</taxon>
        <taxon>Thermoleophilia</taxon>
        <taxon>Solirubrobacterales</taxon>
        <taxon>Conexibacteraceae</taxon>
        <taxon>Conexibacter</taxon>
    </lineage>
</organism>
<evidence type="ECO:0000313" key="1">
    <source>
        <dbReference type="EMBL" id="ADB49697.1"/>
    </source>
</evidence>
<dbReference type="Pfam" id="PF11528">
    <property type="entry name" value="DUF3224"/>
    <property type="match status" value="1"/>
</dbReference>
<gene>
    <name evidence="1" type="ordered locus">Cwoe_1268</name>
</gene>
<evidence type="ECO:0008006" key="3">
    <source>
        <dbReference type="Google" id="ProtNLM"/>
    </source>
</evidence>
<dbReference type="eggNOG" id="ENOG5033JNP">
    <property type="taxonomic scope" value="Bacteria"/>
</dbReference>
<dbReference type="STRING" id="469383.Cwoe_1268"/>